<feature type="transmembrane region" description="Helical" evidence="1">
    <location>
        <begin position="32"/>
        <end position="51"/>
    </location>
</feature>
<reference evidence="2" key="1">
    <citation type="submission" date="2023-10" db="EMBL/GenBank/DDBJ databases">
        <authorList>
            <person name="Chen Y."/>
            <person name="Shah S."/>
            <person name="Dougan E. K."/>
            <person name="Thang M."/>
            <person name="Chan C."/>
        </authorList>
    </citation>
    <scope>NUCLEOTIDE SEQUENCE [LARGE SCALE GENOMIC DNA]</scope>
</reference>
<protein>
    <submittedName>
        <fullName evidence="2">Uncharacterized protein</fullName>
    </submittedName>
</protein>
<evidence type="ECO:0000313" key="2">
    <source>
        <dbReference type="EMBL" id="CAK0868498.1"/>
    </source>
</evidence>
<dbReference type="EMBL" id="CAUYUJ010016753">
    <property type="protein sequence ID" value="CAK0868498.1"/>
    <property type="molecule type" value="Genomic_DNA"/>
</dbReference>
<keyword evidence="3" id="KW-1185">Reference proteome</keyword>
<feature type="transmembrane region" description="Helical" evidence="1">
    <location>
        <begin position="89"/>
        <end position="109"/>
    </location>
</feature>
<organism evidence="2 3">
    <name type="scientific">Prorocentrum cordatum</name>
    <dbReference type="NCBI Taxonomy" id="2364126"/>
    <lineage>
        <taxon>Eukaryota</taxon>
        <taxon>Sar</taxon>
        <taxon>Alveolata</taxon>
        <taxon>Dinophyceae</taxon>
        <taxon>Prorocentrales</taxon>
        <taxon>Prorocentraceae</taxon>
        <taxon>Prorocentrum</taxon>
    </lineage>
</organism>
<comment type="caution">
    <text evidence="2">The sequence shown here is derived from an EMBL/GenBank/DDBJ whole genome shotgun (WGS) entry which is preliminary data.</text>
</comment>
<feature type="transmembrane region" description="Helical" evidence="1">
    <location>
        <begin position="63"/>
        <end position="82"/>
    </location>
</feature>
<keyword evidence="1" id="KW-0472">Membrane</keyword>
<evidence type="ECO:0000313" key="3">
    <source>
        <dbReference type="Proteomes" id="UP001189429"/>
    </source>
</evidence>
<sequence length="281" mass="30235">MKPVAPPGAAALAPQGPGEAAALRRRFAGGHAFVLLVLFAPPLTLCASLLVSLDVVFFVGRWWLSPLLLLPLALIFPLLTVVRPRPTGLILASVLTPCVVFILVGAHYASHTEVAVTTLRSRDCFALDDKKELARAHQVAEQIYRGCAEAVLGTASVAGSRFLAVAGCPGYREAAEQYGRCRGRQLTSSGARQFDYLESLEVRFPCAGICHRGLRLWGPGRGQEAPSCGLFVAEWMGAAHTQAEMVLAYSTVVALAAIPGTTVVLQPFLQNWYMRNAWPQL</sequence>
<keyword evidence="1" id="KW-0812">Transmembrane</keyword>
<name>A0ABN9V6I7_9DINO</name>
<evidence type="ECO:0000256" key="1">
    <source>
        <dbReference type="SAM" id="Phobius"/>
    </source>
</evidence>
<gene>
    <name evidence="2" type="ORF">PCOR1329_LOCUS55146</name>
</gene>
<dbReference type="Proteomes" id="UP001189429">
    <property type="component" value="Unassembled WGS sequence"/>
</dbReference>
<accession>A0ABN9V6I7</accession>
<keyword evidence="1" id="KW-1133">Transmembrane helix</keyword>
<proteinExistence type="predicted"/>